<dbReference type="RefSeq" id="WP_193184155.1">
    <property type="nucleotide sequence ID" value="NZ_JACVXA010000047.1"/>
</dbReference>
<dbReference type="PROSITE" id="PS51257">
    <property type="entry name" value="PROKAR_LIPOPROTEIN"/>
    <property type="match status" value="1"/>
</dbReference>
<keyword evidence="3" id="KW-1185">Reference proteome</keyword>
<feature type="region of interest" description="Disordered" evidence="1">
    <location>
        <begin position="19"/>
        <end position="62"/>
    </location>
</feature>
<organism evidence="2 3">
    <name type="scientific">Mangrovicoccus algicola</name>
    <dbReference type="NCBI Taxonomy" id="2771008"/>
    <lineage>
        <taxon>Bacteria</taxon>
        <taxon>Pseudomonadati</taxon>
        <taxon>Pseudomonadota</taxon>
        <taxon>Alphaproteobacteria</taxon>
        <taxon>Rhodobacterales</taxon>
        <taxon>Paracoccaceae</taxon>
        <taxon>Mangrovicoccus</taxon>
    </lineage>
</organism>
<gene>
    <name evidence="2" type="ORF">ICN82_14750</name>
</gene>
<dbReference type="Proteomes" id="UP000609121">
    <property type="component" value="Unassembled WGS sequence"/>
</dbReference>
<dbReference type="EMBL" id="JACVXA010000047">
    <property type="protein sequence ID" value="MBE3639458.1"/>
    <property type="molecule type" value="Genomic_DNA"/>
</dbReference>
<dbReference type="AlphaFoldDB" id="A0A8J6Z0Q0"/>
<accession>A0A8J6Z0Q0</accession>
<name>A0A8J6Z0Q0_9RHOB</name>
<proteinExistence type="predicted"/>
<protein>
    <recommendedName>
        <fullName evidence="4">DUF3035 domain-containing protein</fullName>
    </recommendedName>
</protein>
<feature type="compositionally biased region" description="Gly residues" evidence="1">
    <location>
        <begin position="29"/>
        <end position="47"/>
    </location>
</feature>
<evidence type="ECO:0000313" key="2">
    <source>
        <dbReference type="EMBL" id="MBE3639458.1"/>
    </source>
</evidence>
<evidence type="ECO:0000313" key="3">
    <source>
        <dbReference type="Proteomes" id="UP000609121"/>
    </source>
</evidence>
<sequence length="158" mass="16351">MRRAGLLWALGLAACGEMTRLEPGQPPLRGGGPVSTEGGGGGGGTRGTGPRRDPDPVPNVTPYAAEAQLRRIDRGSDALAAIPATGRASAGDIAQLRRDRQQAEALAASRPVSRPRLGGQDRSAPDFSMPPGVDPLQSAIWRAQNAESRALGRGPTFP</sequence>
<evidence type="ECO:0000256" key="1">
    <source>
        <dbReference type="SAM" id="MobiDB-lite"/>
    </source>
</evidence>
<reference evidence="2" key="1">
    <citation type="submission" date="2020-09" db="EMBL/GenBank/DDBJ databases">
        <title>A novel bacterium of genus Mangrovicoccus, isolated from South China Sea.</title>
        <authorList>
            <person name="Huang H."/>
            <person name="Mo K."/>
            <person name="Hu Y."/>
        </authorList>
    </citation>
    <scope>NUCLEOTIDE SEQUENCE</scope>
    <source>
        <strain evidence="2">HB182678</strain>
    </source>
</reference>
<feature type="region of interest" description="Disordered" evidence="1">
    <location>
        <begin position="98"/>
        <end position="158"/>
    </location>
</feature>
<comment type="caution">
    <text evidence="2">The sequence shown here is derived from an EMBL/GenBank/DDBJ whole genome shotgun (WGS) entry which is preliminary data.</text>
</comment>
<evidence type="ECO:0008006" key="4">
    <source>
        <dbReference type="Google" id="ProtNLM"/>
    </source>
</evidence>